<keyword evidence="3" id="KW-1185">Reference proteome</keyword>
<feature type="compositionally biased region" description="Basic residues" evidence="1">
    <location>
        <begin position="37"/>
        <end position="53"/>
    </location>
</feature>
<feature type="compositionally biased region" description="Polar residues" evidence="1">
    <location>
        <begin position="141"/>
        <end position="150"/>
    </location>
</feature>
<reference evidence="2 3" key="1">
    <citation type="submission" date="2018-11" db="EMBL/GenBank/DDBJ databases">
        <authorList>
            <consortium name="Pathogen Informatics"/>
        </authorList>
    </citation>
    <scope>NUCLEOTIDE SEQUENCE [LARGE SCALE GENOMIC DNA]</scope>
</reference>
<dbReference type="Proteomes" id="UP000281553">
    <property type="component" value="Unassembled WGS sequence"/>
</dbReference>
<evidence type="ECO:0000256" key="1">
    <source>
        <dbReference type="SAM" id="MobiDB-lite"/>
    </source>
</evidence>
<dbReference type="EMBL" id="UYRU01016481">
    <property type="protein sequence ID" value="VDK52061.1"/>
    <property type="molecule type" value="Genomic_DNA"/>
</dbReference>
<dbReference type="AlphaFoldDB" id="A0A3P6SCG6"/>
<dbReference type="OrthoDB" id="6288557at2759"/>
<protein>
    <submittedName>
        <fullName evidence="2">Uncharacterized protein</fullName>
    </submittedName>
</protein>
<accession>A0A3P6SCG6</accession>
<feature type="non-terminal residue" evidence="2">
    <location>
        <position position="150"/>
    </location>
</feature>
<feature type="region of interest" description="Disordered" evidence="1">
    <location>
        <begin position="130"/>
        <end position="150"/>
    </location>
</feature>
<organism evidence="2 3">
    <name type="scientific">Dibothriocephalus latus</name>
    <name type="common">Fish tapeworm</name>
    <name type="synonym">Diphyllobothrium latum</name>
    <dbReference type="NCBI Taxonomy" id="60516"/>
    <lineage>
        <taxon>Eukaryota</taxon>
        <taxon>Metazoa</taxon>
        <taxon>Spiralia</taxon>
        <taxon>Lophotrochozoa</taxon>
        <taxon>Platyhelminthes</taxon>
        <taxon>Cestoda</taxon>
        <taxon>Eucestoda</taxon>
        <taxon>Diphyllobothriidea</taxon>
        <taxon>Diphyllobothriidae</taxon>
        <taxon>Dibothriocephalus</taxon>
    </lineage>
</organism>
<sequence>SAVSVVEAGPGTAVTTPSTAKSRRSTPRRRGVEGRRRTGTPRRRSSNHQHHRSVHETPNPKQSYPRWERAVMAAAEKTKDKLVIVAESPIKPDSVLGSPLRRLRRASSLLDASRLSSSFLCGGLLGGGGGGGGGDSSLSGEASTCTSIGM</sequence>
<evidence type="ECO:0000313" key="3">
    <source>
        <dbReference type="Proteomes" id="UP000281553"/>
    </source>
</evidence>
<feature type="non-terminal residue" evidence="2">
    <location>
        <position position="1"/>
    </location>
</feature>
<feature type="region of interest" description="Disordered" evidence="1">
    <location>
        <begin position="1"/>
        <end position="66"/>
    </location>
</feature>
<name>A0A3P6SCG6_DIBLA</name>
<proteinExistence type="predicted"/>
<gene>
    <name evidence="2" type="ORF">DILT_LOCUS1885</name>
</gene>
<evidence type="ECO:0000313" key="2">
    <source>
        <dbReference type="EMBL" id="VDK52061.1"/>
    </source>
</evidence>